<evidence type="ECO:0000256" key="2">
    <source>
        <dbReference type="ARBA" id="ARBA00022771"/>
    </source>
</evidence>
<dbReference type="SUPFAM" id="SSF57850">
    <property type="entry name" value="RING/U-box"/>
    <property type="match status" value="1"/>
</dbReference>
<dbReference type="CDD" id="cd00590">
    <property type="entry name" value="RRM_SF"/>
    <property type="match status" value="1"/>
</dbReference>
<feature type="domain" description="RRM" evidence="8">
    <location>
        <begin position="174"/>
        <end position="253"/>
    </location>
</feature>
<dbReference type="EMBL" id="BDGG01000008">
    <property type="protein sequence ID" value="GAV02267.1"/>
    <property type="molecule type" value="Genomic_DNA"/>
</dbReference>
<dbReference type="SUPFAM" id="SSF54928">
    <property type="entry name" value="RNA-binding domain, RBD"/>
    <property type="match status" value="1"/>
</dbReference>
<evidence type="ECO:0000256" key="6">
    <source>
        <dbReference type="SAM" id="MobiDB-lite"/>
    </source>
</evidence>
<dbReference type="GO" id="GO:0004842">
    <property type="term" value="F:ubiquitin-protein transferase activity"/>
    <property type="evidence" value="ECO:0007669"/>
    <property type="project" value="TreeGrafter"/>
</dbReference>
<proteinExistence type="predicted"/>
<feature type="domain" description="RING-type" evidence="7">
    <location>
        <begin position="303"/>
        <end position="337"/>
    </location>
</feature>
<evidence type="ECO:0000256" key="4">
    <source>
        <dbReference type="PROSITE-ProRule" id="PRU00175"/>
    </source>
</evidence>
<dbReference type="InterPro" id="IPR012677">
    <property type="entry name" value="Nucleotide-bd_a/b_plait_sf"/>
</dbReference>
<dbReference type="PANTHER" id="PTHR12183:SF32">
    <property type="entry name" value="MITOCHONDRIAL E3 UBIQUITIN PROTEIN LIGASE 1"/>
    <property type="match status" value="1"/>
</dbReference>
<evidence type="ECO:0000313" key="9">
    <source>
        <dbReference type="EMBL" id="GAV02267.1"/>
    </source>
</evidence>
<gene>
    <name evidence="9" type="primary">RvY_12857-1</name>
    <name evidence="9" type="synonym">RvY_12857.1</name>
    <name evidence="9" type="ORF">RvY_12857</name>
</gene>
<keyword evidence="5" id="KW-0694">RNA-binding</keyword>
<accession>A0A1D1VKX8</accession>
<keyword evidence="10" id="KW-1185">Reference proteome</keyword>
<comment type="caution">
    <text evidence="9">The sequence shown here is derived from an EMBL/GenBank/DDBJ whole genome shotgun (WGS) entry which is preliminary data.</text>
</comment>
<evidence type="ECO:0000256" key="5">
    <source>
        <dbReference type="PROSITE-ProRule" id="PRU00176"/>
    </source>
</evidence>
<dbReference type="InterPro" id="IPR013083">
    <property type="entry name" value="Znf_RING/FYVE/PHD"/>
</dbReference>
<feature type="region of interest" description="Disordered" evidence="6">
    <location>
        <begin position="58"/>
        <end position="90"/>
    </location>
</feature>
<keyword evidence="2 4" id="KW-0863">Zinc-finger</keyword>
<keyword evidence="1" id="KW-0479">Metal-binding</keyword>
<evidence type="ECO:0000259" key="7">
    <source>
        <dbReference type="PROSITE" id="PS50089"/>
    </source>
</evidence>
<dbReference type="Pfam" id="PF13920">
    <property type="entry name" value="zf-C3HC4_3"/>
    <property type="match status" value="1"/>
</dbReference>
<dbReference type="Gene3D" id="3.30.40.10">
    <property type="entry name" value="Zinc/RING finger domain, C3HC4 (zinc finger)"/>
    <property type="match status" value="1"/>
</dbReference>
<reference evidence="9 10" key="1">
    <citation type="journal article" date="2016" name="Nat. Commun.">
        <title>Extremotolerant tardigrade genome and improved radiotolerance of human cultured cells by tardigrade-unique protein.</title>
        <authorList>
            <person name="Hashimoto T."/>
            <person name="Horikawa D.D."/>
            <person name="Saito Y."/>
            <person name="Kuwahara H."/>
            <person name="Kozuka-Hata H."/>
            <person name="Shin-I T."/>
            <person name="Minakuchi Y."/>
            <person name="Ohishi K."/>
            <person name="Motoyama A."/>
            <person name="Aizu T."/>
            <person name="Enomoto A."/>
            <person name="Kondo K."/>
            <person name="Tanaka S."/>
            <person name="Hara Y."/>
            <person name="Koshikawa S."/>
            <person name="Sagara H."/>
            <person name="Miura T."/>
            <person name="Yokobori S."/>
            <person name="Miyagawa K."/>
            <person name="Suzuki Y."/>
            <person name="Kubo T."/>
            <person name="Oyama M."/>
            <person name="Kohara Y."/>
            <person name="Fujiyama A."/>
            <person name="Arakawa K."/>
            <person name="Katayama T."/>
            <person name="Toyoda A."/>
            <person name="Kunieda T."/>
        </authorList>
    </citation>
    <scope>NUCLEOTIDE SEQUENCE [LARGE SCALE GENOMIC DNA]</scope>
    <source>
        <strain evidence="9 10">YOKOZUNA-1</strain>
    </source>
</reference>
<dbReference type="Gene3D" id="3.30.70.330">
    <property type="match status" value="1"/>
</dbReference>
<evidence type="ECO:0000259" key="8">
    <source>
        <dbReference type="PROSITE" id="PS50102"/>
    </source>
</evidence>
<name>A0A1D1VKX8_RAMVA</name>
<dbReference type="GO" id="GO:0008270">
    <property type="term" value="F:zinc ion binding"/>
    <property type="evidence" value="ECO:0007669"/>
    <property type="project" value="UniProtKB-KW"/>
</dbReference>
<evidence type="ECO:0008006" key="11">
    <source>
        <dbReference type="Google" id="ProtNLM"/>
    </source>
</evidence>
<dbReference type="InterPro" id="IPR035979">
    <property type="entry name" value="RBD_domain_sf"/>
</dbReference>
<evidence type="ECO:0000256" key="3">
    <source>
        <dbReference type="ARBA" id="ARBA00022833"/>
    </source>
</evidence>
<dbReference type="InterPro" id="IPR001841">
    <property type="entry name" value="Znf_RING"/>
</dbReference>
<organism evidence="9 10">
    <name type="scientific">Ramazzottius varieornatus</name>
    <name type="common">Water bear</name>
    <name type="synonym">Tardigrade</name>
    <dbReference type="NCBI Taxonomy" id="947166"/>
    <lineage>
        <taxon>Eukaryota</taxon>
        <taxon>Metazoa</taxon>
        <taxon>Ecdysozoa</taxon>
        <taxon>Tardigrada</taxon>
        <taxon>Eutardigrada</taxon>
        <taxon>Parachela</taxon>
        <taxon>Hypsibioidea</taxon>
        <taxon>Ramazzottiidae</taxon>
        <taxon>Ramazzottius</taxon>
    </lineage>
</organism>
<dbReference type="InterPro" id="IPR051652">
    <property type="entry name" value="MDM2_MDM4_MUL1"/>
</dbReference>
<dbReference type="Pfam" id="PF00076">
    <property type="entry name" value="RRM_1"/>
    <property type="match status" value="1"/>
</dbReference>
<evidence type="ECO:0000256" key="1">
    <source>
        <dbReference type="ARBA" id="ARBA00022723"/>
    </source>
</evidence>
<evidence type="ECO:0000313" key="10">
    <source>
        <dbReference type="Proteomes" id="UP000186922"/>
    </source>
</evidence>
<dbReference type="GO" id="GO:0016567">
    <property type="term" value="P:protein ubiquitination"/>
    <property type="evidence" value="ECO:0007669"/>
    <property type="project" value="TreeGrafter"/>
</dbReference>
<feature type="region of interest" description="Disordered" evidence="6">
    <location>
        <begin position="274"/>
        <end position="295"/>
    </location>
</feature>
<keyword evidence="3" id="KW-0862">Zinc</keyword>
<dbReference type="PANTHER" id="PTHR12183">
    <property type="entry name" value="MITOCHONDRIAL UBIQUITIN LIGASE ACTIVATOR OF NFKB 1"/>
    <property type="match status" value="1"/>
</dbReference>
<dbReference type="PROSITE" id="PS50102">
    <property type="entry name" value="RRM"/>
    <property type="match status" value="1"/>
</dbReference>
<dbReference type="Proteomes" id="UP000186922">
    <property type="component" value="Unassembled WGS sequence"/>
</dbReference>
<dbReference type="AlphaFoldDB" id="A0A1D1VKX8"/>
<dbReference type="OrthoDB" id="439808at2759"/>
<protein>
    <recommendedName>
        <fullName evidence="11">RING-type domain-containing protein</fullName>
    </recommendedName>
</protein>
<dbReference type="PROSITE" id="PS50089">
    <property type="entry name" value="ZF_RING_2"/>
    <property type="match status" value="1"/>
</dbReference>
<sequence>MATLQEIHKNVLWHGNEFESCLNRAINVCKDAEDWDKLLTFVNKTEDILREAKREIQKRYPPSRPPSIQVSGYTPSASKPASGGSVASYTSSPDQRLFGGVAKPVGFSKPFGSQSYEKKDVLSDRLNGQLLVRPVLTSPTRTNSKVKYQWFDDIGKPAGDFPSTEKQKLEMDLQRILIPNLPPFTTDGTLRSALSRYGKVTEVRTSVSPDGKGGEGIVRFESRDTVTQLLHKTLVLNGTEVKVKPFYSKTEKENKLQSGAKDNRTLEMLTESTKTRKVTAGDKQASTSSSTDGTNKNDTADKCMICKTSRTNCVLLWCGHSVVCSACGGRLKNCPKCGESIEKLSLV</sequence>
<dbReference type="STRING" id="947166.A0A1D1VKX8"/>
<dbReference type="InterPro" id="IPR000504">
    <property type="entry name" value="RRM_dom"/>
</dbReference>
<dbReference type="SMART" id="SM00360">
    <property type="entry name" value="RRM"/>
    <property type="match status" value="1"/>
</dbReference>
<feature type="compositionally biased region" description="Polar residues" evidence="6">
    <location>
        <begin position="66"/>
        <end position="90"/>
    </location>
</feature>
<dbReference type="GO" id="GO:0003723">
    <property type="term" value="F:RNA binding"/>
    <property type="evidence" value="ECO:0007669"/>
    <property type="project" value="UniProtKB-UniRule"/>
</dbReference>
<feature type="compositionally biased region" description="Polar residues" evidence="6">
    <location>
        <begin position="284"/>
        <end position="295"/>
    </location>
</feature>